<sequence length="123" mass="13429">MKSAPQDGHTEKHPRIQPVGLLFDVPQEDIAHICLPEGARLEKLSASRLPCVLSIAREAEFVVAPLIGREVDAVEFAAILRRGGFCGHYIVLTPTLPCNDLVLQEILQTCPGLTVELAARKTH</sequence>
<name>A0A2T5BTV8_9RHOB</name>
<dbReference type="EMBL" id="QAAA01000005">
    <property type="protein sequence ID" value="PTN02799.1"/>
    <property type="molecule type" value="Genomic_DNA"/>
</dbReference>
<protein>
    <submittedName>
        <fullName evidence="1">Uncharacterized protein</fullName>
    </submittedName>
</protein>
<dbReference type="AlphaFoldDB" id="A0A2T5BTV8"/>
<proteinExistence type="predicted"/>
<reference evidence="1 2" key="1">
    <citation type="submission" date="2018-04" db="EMBL/GenBank/DDBJ databases">
        <title>Genomic Encyclopedia of Archaeal and Bacterial Type Strains, Phase II (KMG-II): from individual species to whole genera.</title>
        <authorList>
            <person name="Goeker M."/>
        </authorList>
    </citation>
    <scope>NUCLEOTIDE SEQUENCE [LARGE SCALE GENOMIC DNA]</scope>
    <source>
        <strain evidence="1 2">DSM 18064</strain>
    </source>
</reference>
<keyword evidence="2" id="KW-1185">Reference proteome</keyword>
<dbReference type="RefSeq" id="WP_107891604.1">
    <property type="nucleotide sequence ID" value="NZ_NHSI01000053.1"/>
</dbReference>
<dbReference type="Proteomes" id="UP000243859">
    <property type="component" value="Unassembled WGS sequence"/>
</dbReference>
<gene>
    <name evidence="1" type="ORF">C8N32_105172</name>
</gene>
<accession>A0A2T5BTV8</accession>
<comment type="caution">
    <text evidence="1">The sequence shown here is derived from an EMBL/GenBank/DDBJ whole genome shotgun (WGS) entry which is preliminary data.</text>
</comment>
<evidence type="ECO:0000313" key="1">
    <source>
        <dbReference type="EMBL" id="PTN02799.1"/>
    </source>
</evidence>
<dbReference type="OrthoDB" id="7864872at2"/>
<organism evidence="1 2">
    <name type="scientific">Rhodovulum imhoffii</name>
    <dbReference type="NCBI Taxonomy" id="365340"/>
    <lineage>
        <taxon>Bacteria</taxon>
        <taxon>Pseudomonadati</taxon>
        <taxon>Pseudomonadota</taxon>
        <taxon>Alphaproteobacteria</taxon>
        <taxon>Rhodobacterales</taxon>
        <taxon>Paracoccaceae</taxon>
        <taxon>Rhodovulum</taxon>
    </lineage>
</organism>
<evidence type="ECO:0000313" key="2">
    <source>
        <dbReference type="Proteomes" id="UP000243859"/>
    </source>
</evidence>